<name>A0A699X7I2_TANCI</name>
<protein>
    <submittedName>
        <fullName evidence="1">Uncharacterized protein</fullName>
    </submittedName>
</protein>
<dbReference type="EMBL" id="BKCJ011813057">
    <property type="protein sequence ID" value="GFD55023.1"/>
    <property type="molecule type" value="Genomic_DNA"/>
</dbReference>
<feature type="non-terminal residue" evidence="1">
    <location>
        <position position="1"/>
    </location>
</feature>
<proteinExistence type="predicted"/>
<accession>A0A699X7I2</accession>
<evidence type="ECO:0000313" key="1">
    <source>
        <dbReference type="EMBL" id="GFD55023.1"/>
    </source>
</evidence>
<reference evidence="1" key="1">
    <citation type="journal article" date="2019" name="Sci. Rep.">
        <title>Draft genome of Tanacetum cinerariifolium, the natural source of mosquito coil.</title>
        <authorList>
            <person name="Yamashiro T."/>
            <person name="Shiraishi A."/>
            <person name="Satake H."/>
            <person name="Nakayama K."/>
        </authorList>
    </citation>
    <scope>NUCLEOTIDE SEQUENCE</scope>
</reference>
<organism evidence="1">
    <name type="scientific">Tanacetum cinerariifolium</name>
    <name type="common">Dalmatian daisy</name>
    <name type="synonym">Chrysanthemum cinerariifolium</name>
    <dbReference type="NCBI Taxonomy" id="118510"/>
    <lineage>
        <taxon>Eukaryota</taxon>
        <taxon>Viridiplantae</taxon>
        <taxon>Streptophyta</taxon>
        <taxon>Embryophyta</taxon>
        <taxon>Tracheophyta</taxon>
        <taxon>Spermatophyta</taxon>
        <taxon>Magnoliopsida</taxon>
        <taxon>eudicotyledons</taxon>
        <taxon>Gunneridae</taxon>
        <taxon>Pentapetalae</taxon>
        <taxon>asterids</taxon>
        <taxon>campanulids</taxon>
        <taxon>Asterales</taxon>
        <taxon>Asteraceae</taxon>
        <taxon>Asteroideae</taxon>
        <taxon>Anthemideae</taxon>
        <taxon>Anthemidinae</taxon>
        <taxon>Tanacetum</taxon>
    </lineage>
</organism>
<dbReference type="AlphaFoldDB" id="A0A699X7I2"/>
<sequence length="82" mass="8968">AYIDIPTYPPLAKTPPSPEWSFGSYPVSPTPSVVLSPMSSPIISLTVPSPTLATIPIDEDQFIEIGVQLELFKCTLQDHTQR</sequence>
<comment type="caution">
    <text evidence="1">The sequence shown here is derived from an EMBL/GenBank/DDBJ whole genome shotgun (WGS) entry which is preliminary data.</text>
</comment>
<gene>
    <name evidence="1" type="ORF">Tci_926992</name>
</gene>